<dbReference type="InterPro" id="IPR033121">
    <property type="entry name" value="PEPTIDASE_A1"/>
</dbReference>
<evidence type="ECO:0000256" key="2">
    <source>
        <dbReference type="SAM" id="Phobius"/>
    </source>
</evidence>
<feature type="transmembrane region" description="Helical" evidence="2">
    <location>
        <begin position="56"/>
        <end position="89"/>
    </location>
</feature>
<keyword evidence="2" id="KW-0472">Membrane</keyword>
<dbReference type="OrthoDB" id="5361565at2759"/>
<reference evidence="4 5" key="1">
    <citation type="submission" date="2014-02" db="EMBL/GenBank/DDBJ databases">
        <title>The genome sequence of Colletotrichum salicis CBS 607.94.</title>
        <authorList>
            <person name="Baroncelli R."/>
            <person name="Thon M.R."/>
        </authorList>
    </citation>
    <scope>NUCLEOTIDE SEQUENCE [LARGE SCALE GENOMIC DNA]</scope>
    <source>
        <strain evidence="4 5">CBS 607.94</strain>
    </source>
</reference>
<feature type="compositionally biased region" description="Pro residues" evidence="1">
    <location>
        <begin position="611"/>
        <end position="623"/>
    </location>
</feature>
<proteinExistence type="predicted"/>
<dbReference type="AlphaFoldDB" id="A0A135UFE4"/>
<protein>
    <recommendedName>
        <fullName evidence="3">Peptidase A1 domain-containing protein</fullName>
    </recommendedName>
</protein>
<evidence type="ECO:0000313" key="5">
    <source>
        <dbReference type="Proteomes" id="UP000070121"/>
    </source>
</evidence>
<sequence length="643" mass="69707">MKLWTRVLNQDPQKQAIMKEWQAAAQHKLGHSPVPNPSPERLYGFIAIFRSRRKKLFSLLFTITILAMEPSILTTHGSLAVLLILPAYLATLVQAACAPYPVPIRLGNVSLSNGQVARGLELAVGEPEQKFAFIPQSGQNGTLLYGTNGVCTLRGSDKWSKDGCTSFRGGSYDSLASKTSKATSHDATPEDDGWPDINPVADTMKLNSNLTLDNLAMGIALSDWDTQGYKAMMGLGLGSNSTILRVLKESGKIASRTWSLFWGRGFGMSSQLDGHLIYGGYDRAKVSGKRYTQPLTPNIAQCESQLVVTVTDLTMNFDNGTDVSIFPSKSSAISTCINPTVPVMMRMPLNPYFSTFLRYTDNTIDNMSRSLGYHYWNMKYLPNQKPYVPLIPDLLTVLQAARVNFPSPHTDRTCAHRYDGALTITLSSGLKIRVDRDNLVLPHVLLDEQTGEMLVNATEKDMLIDSMQQVNENDMAQLGWQFLSAAYLQVNHDTSEFSLWQANPTWNQDIVALDSGNNDVVDFCSSQSNDGNKTVNGGGDAGGSGDGSGNDSSASPSSPGLSRGAIAGIAVGGAAAVAIIVGAVLWFLKRKRSRAPSLPSPGMVQNTAWTPGPPGQDLPPKTPPTCELDNGDTPTMRRYEMAG</sequence>
<keyword evidence="5" id="KW-1185">Reference proteome</keyword>
<feature type="region of interest" description="Disordered" evidence="1">
    <location>
        <begin position="595"/>
        <end position="634"/>
    </location>
</feature>
<keyword evidence="2" id="KW-1133">Transmembrane helix</keyword>
<keyword evidence="2" id="KW-0812">Transmembrane</keyword>
<dbReference type="SUPFAM" id="SSF50630">
    <property type="entry name" value="Acid proteases"/>
    <property type="match status" value="1"/>
</dbReference>
<accession>A0A135UFE4</accession>
<evidence type="ECO:0000313" key="4">
    <source>
        <dbReference type="EMBL" id="KXH59108.1"/>
    </source>
</evidence>
<dbReference type="Gene3D" id="2.40.70.10">
    <property type="entry name" value="Acid Proteases"/>
    <property type="match status" value="1"/>
</dbReference>
<feature type="region of interest" description="Disordered" evidence="1">
    <location>
        <begin position="524"/>
        <end position="560"/>
    </location>
</feature>
<dbReference type="InterPro" id="IPR021109">
    <property type="entry name" value="Peptidase_aspartic_dom_sf"/>
</dbReference>
<evidence type="ECO:0000259" key="3">
    <source>
        <dbReference type="PROSITE" id="PS51767"/>
    </source>
</evidence>
<feature type="compositionally biased region" description="Low complexity" evidence="1">
    <location>
        <begin position="549"/>
        <end position="560"/>
    </location>
</feature>
<dbReference type="PROSITE" id="PS51767">
    <property type="entry name" value="PEPTIDASE_A1"/>
    <property type="match status" value="1"/>
</dbReference>
<evidence type="ECO:0000256" key="1">
    <source>
        <dbReference type="SAM" id="MobiDB-lite"/>
    </source>
</evidence>
<feature type="transmembrane region" description="Helical" evidence="2">
    <location>
        <begin position="565"/>
        <end position="588"/>
    </location>
</feature>
<dbReference type="STRING" id="1209931.A0A135UFE4"/>
<comment type="caution">
    <text evidence="4">The sequence shown here is derived from an EMBL/GenBank/DDBJ whole genome shotgun (WGS) entry which is preliminary data.</text>
</comment>
<dbReference type="EMBL" id="JFFI01001545">
    <property type="protein sequence ID" value="KXH59108.1"/>
    <property type="molecule type" value="Genomic_DNA"/>
</dbReference>
<feature type="region of interest" description="Disordered" evidence="1">
    <location>
        <begin position="174"/>
        <end position="195"/>
    </location>
</feature>
<organism evidence="4 5">
    <name type="scientific">Colletotrichum salicis</name>
    <dbReference type="NCBI Taxonomy" id="1209931"/>
    <lineage>
        <taxon>Eukaryota</taxon>
        <taxon>Fungi</taxon>
        <taxon>Dikarya</taxon>
        <taxon>Ascomycota</taxon>
        <taxon>Pezizomycotina</taxon>
        <taxon>Sordariomycetes</taxon>
        <taxon>Hypocreomycetidae</taxon>
        <taxon>Glomerellales</taxon>
        <taxon>Glomerellaceae</taxon>
        <taxon>Colletotrichum</taxon>
        <taxon>Colletotrichum acutatum species complex</taxon>
    </lineage>
</organism>
<gene>
    <name evidence="4" type="ORF">CSAL01_05475</name>
</gene>
<name>A0A135UFE4_9PEZI</name>
<feature type="domain" description="Peptidase A1" evidence="3">
    <location>
        <begin position="118"/>
        <end position="500"/>
    </location>
</feature>
<dbReference type="Proteomes" id="UP000070121">
    <property type="component" value="Unassembled WGS sequence"/>
</dbReference>
<feature type="compositionally biased region" description="Gly residues" evidence="1">
    <location>
        <begin position="536"/>
        <end position="548"/>
    </location>
</feature>
<feature type="compositionally biased region" description="Polar residues" evidence="1">
    <location>
        <begin position="524"/>
        <end position="535"/>
    </location>
</feature>